<dbReference type="InterPro" id="IPR002347">
    <property type="entry name" value="SDR_fam"/>
</dbReference>
<proteinExistence type="inferred from homology"/>
<gene>
    <name evidence="3" type="ORF">A8F95_19780</name>
</gene>
<sequence>MNKPINKKVCVITGGTGGIGYHLSLGFHEAGYQVIALDKELHKSLPETIDFIKTDVSIPEDIQSAFEQITAQYGAVHVLINNAAISAFSKPISSISIDEFDAVIRVNLRGSFICAKKFIQANSGQDYGRIINIASTRWNQNEAGWEAYGSSKGGIVSLTNTLAVSLGDRPITVNAISPGWIQTEGYEKLTNKDHAQHPSGRVGIPRDIVNACLFLADEQNDFINGHNLVIDGGMTKKMIYEE</sequence>
<dbReference type="PROSITE" id="PS00061">
    <property type="entry name" value="ADH_SHORT"/>
    <property type="match status" value="1"/>
</dbReference>
<evidence type="ECO:0000256" key="1">
    <source>
        <dbReference type="ARBA" id="ARBA00006484"/>
    </source>
</evidence>
<dbReference type="PANTHER" id="PTHR42760">
    <property type="entry name" value="SHORT-CHAIN DEHYDROGENASES/REDUCTASES FAMILY MEMBER"/>
    <property type="match status" value="1"/>
</dbReference>
<keyword evidence="4" id="KW-1185">Reference proteome</keyword>
<dbReference type="Gene3D" id="3.40.50.720">
    <property type="entry name" value="NAD(P)-binding Rossmann-like Domain"/>
    <property type="match status" value="1"/>
</dbReference>
<dbReference type="GO" id="GO:0016616">
    <property type="term" value="F:oxidoreductase activity, acting on the CH-OH group of donors, NAD or NADP as acceptor"/>
    <property type="evidence" value="ECO:0007669"/>
    <property type="project" value="TreeGrafter"/>
</dbReference>
<dbReference type="PRINTS" id="PR00080">
    <property type="entry name" value="SDRFAMILY"/>
</dbReference>
<evidence type="ECO:0000313" key="4">
    <source>
        <dbReference type="Proteomes" id="UP000092578"/>
    </source>
</evidence>
<organism evidence="3 4">
    <name type="scientific">Pseudobacillus wudalianchiensis</name>
    <dbReference type="NCBI Taxonomy" id="1743143"/>
    <lineage>
        <taxon>Bacteria</taxon>
        <taxon>Bacillati</taxon>
        <taxon>Bacillota</taxon>
        <taxon>Bacilli</taxon>
        <taxon>Bacillales</taxon>
        <taxon>Bacillaceae</taxon>
        <taxon>Pseudobacillus</taxon>
    </lineage>
</organism>
<dbReference type="EMBL" id="MAYT01000005">
    <property type="protein sequence ID" value="OCA91807.1"/>
    <property type="molecule type" value="Genomic_DNA"/>
</dbReference>
<accession>A0A1B9B6T6</accession>
<dbReference type="SUPFAM" id="SSF51735">
    <property type="entry name" value="NAD(P)-binding Rossmann-fold domains"/>
    <property type="match status" value="1"/>
</dbReference>
<evidence type="ECO:0000313" key="3">
    <source>
        <dbReference type="EMBL" id="OCA91807.1"/>
    </source>
</evidence>
<evidence type="ECO:0000256" key="2">
    <source>
        <dbReference type="ARBA" id="ARBA00023002"/>
    </source>
</evidence>
<reference evidence="4" key="1">
    <citation type="submission" date="2016-05" db="EMBL/GenBank/DDBJ databases">
        <authorList>
            <person name="Liu B."/>
            <person name="Wang J."/>
            <person name="Zhu Y."/>
            <person name="Liu G."/>
            <person name="Chen Q."/>
            <person name="Chen Z."/>
            <person name="Lan J."/>
            <person name="Che J."/>
            <person name="Ge C."/>
            <person name="Shi H."/>
            <person name="Pan Z."/>
            <person name="Liu X."/>
        </authorList>
    </citation>
    <scope>NUCLEOTIDE SEQUENCE [LARGE SCALE GENOMIC DNA]</scope>
    <source>
        <strain evidence="4">FJAT-27215</strain>
    </source>
</reference>
<name>A0A1B9B6T6_9BACI</name>
<dbReference type="InterPro" id="IPR020904">
    <property type="entry name" value="Sc_DH/Rdtase_CS"/>
</dbReference>
<dbReference type="InterPro" id="IPR036291">
    <property type="entry name" value="NAD(P)-bd_dom_sf"/>
</dbReference>
<dbReference type="GO" id="GO:0008206">
    <property type="term" value="P:bile acid metabolic process"/>
    <property type="evidence" value="ECO:0007669"/>
    <property type="project" value="UniProtKB-ARBA"/>
</dbReference>
<comment type="caution">
    <text evidence="3">The sequence shown here is derived from an EMBL/GenBank/DDBJ whole genome shotgun (WGS) entry which is preliminary data.</text>
</comment>
<dbReference type="Pfam" id="PF13561">
    <property type="entry name" value="adh_short_C2"/>
    <property type="match status" value="1"/>
</dbReference>
<dbReference type="RefSeq" id="WP_065409782.1">
    <property type="nucleotide sequence ID" value="NZ_MAYT01000005.1"/>
</dbReference>
<keyword evidence="2" id="KW-0560">Oxidoreductase</keyword>
<dbReference type="AlphaFoldDB" id="A0A1B9B6T6"/>
<dbReference type="FunFam" id="3.40.50.720:FF:000084">
    <property type="entry name" value="Short-chain dehydrogenase reductase"/>
    <property type="match status" value="1"/>
</dbReference>
<dbReference type="PRINTS" id="PR00081">
    <property type="entry name" value="GDHRDH"/>
</dbReference>
<dbReference type="Proteomes" id="UP000092578">
    <property type="component" value="Unassembled WGS sequence"/>
</dbReference>
<protein>
    <submittedName>
        <fullName evidence="3">Short-chain dehydrogenase</fullName>
    </submittedName>
</protein>
<comment type="similarity">
    <text evidence="1">Belongs to the short-chain dehydrogenases/reductases (SDR) family.</text>
</comment>